<keyword evidence="2" id="KW-1185">Reference proteome</keyword>
<dbReference type="EMBL" id="CAJPWZ010002126">
    <property type="protein sequence ID" value="CAG2230951.1"/>
    <property type="molecule type" value="Genomic_DNA"/>
</dbReference>
<sequence>MGVKHVKALFILLGKQLFTFEAKCIILDNLGSLAETKYLTYFKESSVNADMKDVKMAESEKINNDNERNLKEISKYKSHQSTRTRISYARREIEQCFLFLQTVYAMRFSQQTFTDLESIKDHFDFSEYPHSHYPYSDKYRKETGKFRRIKR</sequence>
<evidence type="ECO:0000313" key="2">
    <source>
        <dbReference type="Proteomes" id="UP000683360"/>
    </source>
</evidence>
<dbReference type="Proteomes" id="UP000683360">
    <property type="component" value="Unassembled WGS sequence"/>
</dbReference>
<dbReference type="AlphaFoldDB" id="A0A8S3TBL7"/>
<reference evidence="1" key="1">
    <citation type="submission" date="2021-03" db="EMBL/GenBank/DDBJ databases">
        <authorList>
            <person name="Bekaert M."/>
        </authorList>
    </citation>
    <scope>NUCLEOTIDE SEQUENCE</scope>
</reference>
<name>A0A8S3TBL7_MYTED</name>
<evidence type="ECO:0000313" key="1">
    <source>
        <dbReference type="EMBL" id="CAG2230951.1"/>
    </source>
</evidence>
<gene>
    <name evidence="1" type="ORF">MEDL_43768</name>
</gene>
<dbReference type="OrthoDB" id="10624217at2759"/>
<protein>
    <submittedName>
        <fullName evidence="1">Uncharacterized protein</fullName>
    </submittedName>
</protein>
<accession>A0A8S3TBL7</accession>
<comment type="caution">
    <text evidence="1">The sequence shown here is derived from an EMBL/GenBank/DDBJ whole genome shotgun (WGS) entry which is preliminary data.</text>
</comment>
<proteinExistence type="predicted"/>
<organism evidence="1 2">
    <name type="scientific">Mytilus edulis</name>
    <name type="common">Blue mussel</name>
    <dbReference type="NCBI Taxonomy" id="6550"/>
    <lineage>
        <taxon>Eukaryota</taxon>
        <taxon>Metazoa</taxon>
        <taxon>Spiralia</taxon>
        <taxon>Lophotrochozoa</taxon>
        <taxon>Mollusca</taxon>
        <taxon>Bivalvia</taxon>
        <taxon>Autobranchia</taxon>
        <taxon>Pteriomorphia</taxon>
        <taxon>Mytilida</taxon>
        <taxon>Mytiloidea</taxon>
        <taxon>Mytilidae</taxon>
        <taxon>Mytilinae</taxon>
        <taxon>Mytilus</taxon>
    </lineage>
</organism>